<sequence>MSVEPFPRSTSMQHCKATIVDPSATPSTGIIIKVPVLLQEVRIEIPVHAKITFPKGEKVLEIKEIKKRVFLTQCRLINREYATSGQLFLSGFVRKNIQYASNPKEECKGSVSSVIKSLTVEVPFDCVAEIERFLTPPVGPVSDSKEEFGFFIAQPLGIGFPEKDQLLSTDISQFHQISTEHFNELPFCELVKADIIEFDEALNRSIKKEECKCDESCDKREIILEIPLEEYIELCSEEDGCECEECKNKNEFKHSSSSKRNSFKELSDKLSMEIIAYEEDFEKKHVKKDHRKKDAKIETFTELSEKMILDITLKLLQRQQIRIG</sequence>
<accession>A0A6I2M986</accession>
<evidence type="ECO:0000259" key="1">
    <source>
        <dbReference type="Pfam" id="PF25250"/>
    </source>
</evidence>
<dbReference type="InterPro" id="IPR054845">
    <property type="entry name" value="Exosporium_prot_C"/>
</dbReference>
<protein>
    <recommendedName>
        <fullName evidence="1">DUF7852 domain-containing protein</fullName>
    </recommendedName>
</protein>
<dbReference type="RefSeq" id="WP_154318230.1">
    <property type="nucleotide sequence ID" value="NZ_CAJFZX010000006.1"/>
</dbReference>
<organism evidence="2 3">
    <name type="scientific">Metabacillus idriensis</name>
    <dbReference type="NCBI Taxonomy" id="324768"/>
    <lineage>
        <taxon>Bacteria</taxon>
        <taxon>Bacillati</taxon>
        <taxon>Bacillota</taxon>
        <taxon>Bacilli</taxon>
        <taxon>Bacillales</taxon>
        <taxon>Bacillaceae</taxon>
        <taxon>Metabacillus</taxon>
    </lineage>
</organism>
<reference evidence="2 3" key="1">
    <citation type="submission" date="2019-11" db="EMBL/GenBank/DDBJ databases">
        <title>Bacillus idriensis genome.</title>
        <authorList>
            <person name="Konopka E.N."/>
            <person name="Newman J.D."/>
        </authorList>
    </citation>
    <scope>NUCLEOTIDE SEQUENCE [LARGE SCALE GENOMIC DNA]</scope>
    <source>
        <strain evidence="2 3">DSM 19097</strain>
    </source>
</reference>
<dbReference type="InterPro" id="IPR057174">
    <property type="entry name" value="DUF7852"/>
</dbReference>
<dbReference type="Proteomes" id="UP000441585">
    <property type="component" value="Unassembled WGS sequence"/>
</dbReference>
<evidence type="ECO:0000313" key="2">
    <source>
        <dbReference type="EMBL" id="MRX53872.1"/>
    </source>
</evidence>
<name>A0A6I2M986_9BACI</name>
<keyword evidence="3" id="KW-1185">Reference proteome</keyword>
<feature type="domain" description="DUF7852" evidence="1">
    <location>
        <begin position="25"/>
        <end position="106"/>
    </location>
</feature>
<gene>
    <name evidence="2" type="ORF">GJU41_07790</name>
</gene>
<dbReference type="AlphaFoldDB" id="A0A6I2M986"/>
<dbReference type="NCBIfam" id="NF045794">
    <property type="entry name" value="CsxC_fam"/>
    <property type="match status" value="1"/>
</dbReference>
<comment type="caution">
    <text evidence="2">The sequence shown here is derived from an EMBL/GenBank/DDBJ whole genome shotgun (WGS) entry which is preliminary data.</text>
</comment>
<dbReference type="Pfam" id="PF25250">
    <property type="entry name" value="DUF7852"/>
    <property type="match status" value="1"/>
</dbReference>
<evidence type="ECO:0000313" key="3">
    <source>
        <dbReference type="Proteomes" id="UP000441585"/>
    </source>
</evidence>
<proteinExistence type="predicted"/>
<dbReference type="EMBL" id="WKKF01000001">
    <property type="protein sequence ID" value="MRX53872.1"/>
    <property type="molecule type" value="Genomic_DNA"/>
</dbReference>